<dbReference type="AlphaFoldDB" id="A0A5D2P117"/>
<gene>
    <name evidence="4" type="ORF">ES332_A09G107200v1</name>
</gene>
<sequence>METAKDFKTDLRFRGNAFAALQEAAEAYLVGLFKDTILSAIHAKKKKKRL</sequence>
<dbReference type="SUPFAM" id="SSF47113">
    <property type="entry name" value="Histone-fold"/>
    <property type="match status" value="1"/>
</dbReference>
<dbReference type="PANTHER" id="PTHR11426">
    <property type="entry name" value="HISTONE H3"/>
    <property type="match status" value="1"/>
</dbReference>
<organism evidence="4 5">
    <name type="scientific">Gossypium tomentosum</name>
    <name type="common">Hawaiian cotton</name>
    <name type="synonym">Gossypium sandvicense</name>
    <dbReference type="NCBI Taxonomy" id="34277"/>
    <lineage>
        <taxon>Eukaryota</taxon>
        <taxon>Viridiplantae</taxon>
        <taxon>Streptophyta</taxon>
        <taxon>Embryophyta</taxon>
        <taxon>Tracheophyta</taxon>
        <taxon>Spermatophyta</taxon>
        <taxon>Magnoliopsida</taxon>
        <taxon>eudicotyledons</taxon>
        <taxon>Gunneridae</taxon>
        <taxon>Pentapetalae</taxon>
        <taxon>rosids</taxon>
        <taxon>malvids</taxon>
        <taxon>Malvales</taxon>
        <taxon>Malvaceae</taxon>
        <taxon>Malvoideae</taxon>
        <taxon>Gossypium</taxon>
    </lineage>
</organism>
<evidence type="ECO:0000259" key="3">
    <source>
        <dbReference type="Pfam" id="PF00125"/>
    </source>
</evidence>
<evidence type="ECO:0000313" key="5">
    <source>
        <dbReference type="Proteomes" id="UP000322667"/>
    </source>
</evidence>
<dbReference type="InterPro" id="IPR009072">
    <property type="entry name" value="Histone-fold"/>
</dbReference>
<dbReference type="GO" id="GO:0000786">
    <property type="term" value="C:nucleosome"/>
    <property type="evidence" value="ECO:0007669"/>
    <property type="project" value="InterPro"/>
</dbReference>
<keyword evidence="2" id="KW-0007">Acetylation</keyword>
<keyword evidence="5" id="KW-1185">Reference proteome</keyword>
<evidence type="ECO:0000313" key="4">
    <source>
        <dbReference type="EMBL" id="TYI09957.1"/>
    </source>
</evidence>
<evidence type="ECO:0000256" key="2">
    <source>
        <dbReference type="ARBA" id="ARBA00022990"/>
    </source>
</evidence>
<dbReference type="EMBL" id="CM017618">
    <property type="protein sequence ID" value="TYI09957.1"/>
    <property type="molecule type" value="Genomic_DNA"/>
</dbReference>
<dbReference type="GO" id="GO:0003677">
    <property type="term" value="F:DNA binding"/>
    <property type="evidence" value="ECO:0007669"/>
    <property type="project" value="InterPro"/>
</dbReference>
<dbReference type="PRINTS" id="PR00622">
    <property type="entry name" value="HISTONEH3"/>
</dbReference>
<proteinExistence type="inferred from homology"/>
<name>A0A5D2P117_GOSTO</name>
<dbReference type="InterPro" id="IPR000164">
    <property type="entry name" value="Histone_H3/CENP-A"/>
</dbReference>
<reference evidence="4 5" key="1">
    <citation type="submission" date="2019-07" db="EMBL/GenBank/DDBJ databases">
        <title>WGS assembly of Gossypium tomentosum.</title>
        <authorList>
            <person name="Chen Z.J."/>
            <person name="Sreedasyam A."/>
            <person name="Ando A."/>
            <person name="Song Q."/>
            <person name="De L."/>
            <person name="Hulse-Kemp A."/>
            <person name="Ding M."/>
            <person name="Ye W."/>
            <person name="Kirkbride R."/>
            <person name="Jenkins J."/>
            <person name="Plott C."/>
            <person name="Lovell J."/>
            <person name="Lin Y.-M."/>
            <person name="Vaughn R."/>
            <person name="Liu B."/>
            <person name="Li W."/>
            <person name="Simpson S."/>
            <person name="Scheffler B."/>
            <person name="Saski C."/>
            <person name="Grover C."/>
            <person name="Hu G."/>
            <person name="Conover J."/>
            <person name="Carlson J."/>
            <person name="Shu S."/>
            <person name="Boston L."/>
            <person name="Williams M."/>
            <person name="Peterson D."/>
            <person name="Mcgee K."/>
            <person name="Jones D."/>
            <person name="Wendel J."/>
            <person name="Stelly D."/>
            <person name="Grimwood J."/>
            <person name="Schmutz J."/>
        </authorList>
    </citation>
    <scope>NUCLEOTIDE SEQUENCE [LARGE SCALE GENOMIC DNA]</scope>
    <source>
        <strain evidence="4">7179.01</strain>
    </source>
</reference>
<feature type="domain" description="Core Histone H2A/H2B/H3" evidence="3">
    <location>
        <begin position="5"/>
        <end position="46"/>
    </location>
</feature>
<dbReference type="GO" id="GO:0046982">
    <property type="term" value="F:protein heterodimerization activity"/>
    <property type="evidence" value="ECO:0007669"/>
    <property type="project" value="InterPro"/>
</dbReference>
<dbReference type="Proteomes" id="UP000322667">
    <property type="component" value="Chromosome A09"/>
</dbReference>
<accession>A0A5D2P117</accession>
<dbReference type="InterPro" id="IPR007125">
    <property type="entry name" value="H2A/H2B/H3"/>
</dbReference>
<comment type="similarity">
    <text evidence="1">Belongs to the histone H3 family.</text>
</comment>
<evidence type="ECO:0000256" key="1">
    <source>
        <dbReference type="ARBA" id="ARBA00010343"/>
    </source>
</evidence>
<protein>
    <recommendedName>
        <fullName evidence="3">Core Histone H2A/H2B/H3 domain-containing protein</fullName>
    </recommendedName>
</protein>
<dbReference type="GO" id="GO:0030527">
    <property type="term" value="F:structural constituent of chromatin"/>
    <property type="evidence" value="ECO:0007669"/>
    <property type="project" value="InterPro"/>
</dbReference>
<dbReference type="Gene3D" id="1.10.20.10">
    <property type="entry name" value="Histone, subunit A"/>
    <property type="match status" value="1"/>
</dbReference>
<dbReference type="Pfam" id="PF00125">
    <property type="entry name" value="Histone"/>
    <property type="match status" value="1"/>
</dbReference>